<comment type="caution">
    <text evidence="1">The sequence shown here is derived from an EMBL/GenBank/DDBJ whole genome shotgun (WGS) entry which is preliminary data.</text>
</comment>
<evidence type="ECO:0000313" key="1">
    <source>
        <dbReference type="EMBL" id="GGF00716.1"/>
    </source>
</evidence>
<accession>A0A8J2YPS5</accession>
<reference evidence="1" key="1">
    <citation type="journal article" date="2014" name="Int. J. Syst. Evol. Microbiol.">
        <title>Complete genome sequence of Corynebacterium casei LMG S-19264T (=DSM 44701T), isolated from a smear-ripened cheese.</title>
        <authorList>
            <consortium name="US DOE Joint Genome Institute (JGI-PGF)"/>
            <person name="Walter F."/>
            <person name="Albersmeier A."/>
            <person name="Kalinowski J."/>
            <person name="Ruckert C."/>
        </authorList>
    </citation>
    <scope>NUCLEOTIDE SEQUENCE</scope>
    <source>
        <strain evidence="1">CGMCC 1.15725</strain>
    </source>
</reference>
<proteinExistence type="predicted"/>
<dbReference type="EMBL" id="BMJQ01000001">
    <property type="protein sequence ID" value="GGF00716.1"/>
    <property type="molecule type" value="Genomic_DNA"/>
</dbReference>
<reference evidence="1" key="2">
    <citation type="submission" date="2020-09" db="EMBL/GenBank/DDBJ databases">
        <authorList>
            <person name="Sun Q."/>
            <person name="Zhou Y."/>
        </authorList>
    </citation>
    <scope>NUCLEOTIDE SEQUENCE</scope>
    <source>
        <strain evidence="1">CGMCC 1.15725</strain>
    </source>
</reference>
<organism evidence="1 2">
    <name type="scientific">Aliidongia dinghuensis</name>
    <dbReference type="NCBI Taxonomy" id="1867774"/>
    <lineage>
        <taxon>Bacteria</taxon>
        <taxon>Pseudomonadati</taxon>
        <taxon>Pseudomonadota</taxon>
        <taxon>Alphaproteobacteria</taxon>
        <taxon>Rhodospirillales</taxon>
        <taxon>Dongiaceae</taxon>
        <taxon>Aliidongia</taxon>
    </lineage>
</organism>
<dbReference type="AlphaFoldDB" id="A0A8J2YPS5"/>
<dbReference type="Proteomes" id="UP000646365">
    <property type="component" value="Unassembled WGS sequence"/>
</dbReference>
<sequence>MGKYYRLVYIPMPKLGNRLELKTAIRGAADGNYGTMDEVGSKQGWPLYNPRQNEIEEWGDWLLARFAKQDGGCHPNLLWHKPGTTPLSNVRAQRAVPAVLYIHCHGNSEAVGFRPLKLSPKQLAARLSDDGLAPDGNSLRIKLWSCHSASVPPGGGSTYLQLFGDEMRHLGYYNLDIFGYRGEVNVNGTDMRRHKQAGGPNDWKRAREQRDMVTTGEAPMDVEDADDNQVEAAVGVNVFQ</sequence>
<keyword evidence="2" id="KW-1185">Reference proteome</keyword>
<gene>
    <name evidence="1" type="ORF">GCM10011611_02890</name>
</gene>
<protein>
    <submittedName>
        <fullName evidence="1">Uncharacterized protein</fullName>
    </submittedName>
</protein>
<evidence type="ECO:0000313" key="2">
    <source>
        <dbReference type="Proteomes" id="UP000646365"/>
    </source>
</evidence>
<name>A0A8J2YPS5_9PROT</name>